<feature type="transmembrane region" description="Helical" evidence="7">
    <location>
        <begin position="409"/>
        <end position="433"/>
    </location>
</feature>
<evidence type="ECO:0000256" key="6">
    <source>
        <dbReference type="SAM" id="MobiDB-lite"/>
    </source>
</evidence>
<comment type="caution">
    <text evidence="9">The sequence shown here is derived from an EMBL/GenBank/DDBJ whole genome shotgun (WGS) entry which is preliminary data.</text>
</comment>
<dbReference type="InParanoid" id="A0A507ATQ3"/>
<keyword evidence="5 7" id="KW-0472">Membrane</keyword>
<dbReference type="InterPro" id="IPR005829">
    <property type="entry name" value="Sugar_transporter_CS"/>
</dbReference>
<dbReference type="Proteomes" id="UP000319257">
    <property type="component" value="Unassembled WGS sequence"/>
</dbReference>
<evidence type="ECO:0000256" key="1">
    <source>
        <dbReference type="ARBA" id="ARBA00004141"/>
    </source>
</evidence>
<feature type="transmembrane region" description="Helical" evidence="7">
    <location>
        <begin position="376"/>
        <end position="397"/>
    </location>
</feature>
<feature type="transmembrane region" description="Helical" evidence="7">
    <location>
        <begin position="445"/>
        <end position="463"/>
    </location>
</feature>
<dbReference type="SUPFAM" id="SSF103473">
    <property type="entry name" value="MFS general substrate transporter"/>
    <property type="match status" value="1"/>
</dbReference>
<dbReference type="RefSeq" id="XP_030991787.1">
    <property type="nucleotide sequence ID" value="XM_031135334.1"/>
</dbReference>
<evidence type="ECO:0000256" key="5">
    <source>
        <dbReference type="ARBA" id="ARBA00023136"/>
    </source>
</evidence>
<feature type="transmembrane region" description="Helical" evidence="7">
    <location>
        <begin position="96"/>
        <end position="114"/>
    </location>
</feature>
<evidence type="ECO:0000256" key="4">
    <source>
        <dbReference type="ARBA" id="ARBA00022989"/>
    </source>
</evidence>
<dbReference type="AlphaFoldDB" id="A0A507ATQ3"/>
<dbReference type="PROSITE" id="PS00217">
    <property type="entry name" value="SUGAR_TRANSPORT_2"/>
    <property type="match status" value="1"/>
</dbReference>
<dbReference type="PROSITE" id="PS50850">
    <property type="entry name" value="MFS"/>
    <property type="match status" value="1"/>
</dbReference>
<dbReference type="InterPro" id="IPR036259">
    <property type="entry name" value="MFS_trans_sf"/>
</dbReference>
<gene>
    <name evidence="9" type="ORF">E0L32_001273</name>
</gene>
<feature type="transmembrane region" description="Helical" evidence="7">
    <location>
        <begin position="120"/>
        <end position="142"/>
    </location>
</feature>
<feature type="transmembrane region" description="Helical" evidence="7">
    <location>
        <begin position="66"/>
        <end position="89"/>
    </location>
</feature>
<evidence type="ECO:0000256" key="3">
    <source>
        <dbReference type="ARBA" id="ARBA00022692"/>
    </source>
</evidence>
<comment type="similarity">
    <text evidence="2">Belongs to the major facilitator superfamily. Sugar transporter (TC 2.A.1.1) family.</text>
</comment>
<feature type="region of interest" description="Disordered" evidence="6">
    <location>
        <begin position="548"/>
        <end position="595"/>
    </location>
</feature>
<feature type="transmembrane region" description="Helical" evidence="7">
    <location>
        <begin position="342"/>
        <end position="364"/>
    </location>
</feature>
<dbReference type="GeneID" id="41968720"/>
<accession>A0A507ATQ3</accession>
<dbReference type="Pfam" id="PF00083">
    <property type="entry name" value="Sugar_tr"/>
    <property type="match status" value="1"/>
</dbReference>
<sequence>MSASPVARLPETSLWANRKCLLICGIVAVANMQYGLDSAAIASLQAMPGFLAVFGHPDPTQPGGFGIELIGSLLTLGAFLSSLVAGAFAHFFGRKVALWLACLLNVAGAAIQIGTTSQGVVYLGRLVLGIGNGFLVTFSNIYTAEAAPAHLRAVMVALFSEWVNIGSIVGAAVTNSTRKRFDKASYQIPIGILFIVPVLLAIGLCFVPESPRYLLNKGKIEEARKALETLRADSLTPQELELEWTEMEKGIEEEQRMASTVGALDMYKGTELRRTLLCYGMIACQTAAGSWFVISYSTYFMIVAGLTVDEAFKYSVMNTCLGFIGVNVGIYSMRHLVGRRSILMIGAVAQGLCMLGMAVAVTVLDPHSLTARKCTIAFNALFMFSYNAFVGDASYPVATELVSTRLRSWTVGSAISLGYFLAWLTGFCSPYFINPGNLNWGAKYGYIWAGSNLCCLVFFFFFMPELKGRTLEEIDELFANKVSAWKFKSYKTTIMDEAFRDVQKRETLGEKRDGQEAQATELVEHTERSIGAKIISRRIATAHGRPYRMLCPGAKTPVRDQGEQSRNPPPSNSHKSPEQVSIPQQVWMAGLSPDP</sequence>
<dbReference type="InterPro" id="IPR050360">
    <property type="entry name" value="MFS_Sugar_Transporters"/>
</dbReference>
<keyword evidence="10" id="KW-1185">Reference proteome</keyword>
<evidence type="ECO:0000313" key="9">
    <source>
        <dbReference type="EMBL" id="TPX10076.1"/>
    </source>
</evidence>
<dbReference type="InterPro" id="IPR020846">
    <property type="entry name" value="MFS_dom"/>
</dbReference>
<feature type="transmembrane region" description="Helical" evidence="7">
    <location>
        <begin position="154"/>
        <end position="174"/>
    </location>
</feature>
<protein>
    <recommendedName>
        <fullName evidence="8">Major facilitator superfamily (MFS) profile domain-containing protein</fullName>
    </recommendedName>
</protein>
<dbReference type="PANTHER" id="PTHR48022:SF10">
    <property type="entry name" value="MAJOR FACILITATOR SUPERFAMILY (MFS) PROFILE DOMAIN-CONTAINING PROTEIN"/>
    <property type="match status" value="1"/>
</dbReference>
<dbReference type="EMBL" id="SKBQ01000005">
    <property type="protein sequence ID" value="TPX10076.1"/>
    <property type="molecule type" value="Genomic_DNA"/>
</dbReference>
<dbReference type="FunFam" id="1.20.1250.20:FF:000078">
    <property type="entry name" value="MFS maltose transporter, putative"/>
    <property type="match status" value="1"/>
</dbReference>
<dbReference type="GO" id="GO:0016020">
    <property type="term" value="C:membrane"/>
    <property type="evidence" value="ECO:0007669"/>
    <property type="project" value="UniProtKB-SubCell"/>
</dbReference>
<organism evidence="9 10">
    <name type="scientific">Thyridium curvatum</name>
    <dbReference type="NCBI Taxonomy" id="1093900"/>
    <lineage>
        <taxon>Eukaryota</taxon>
        <taxon>Fungi</taxon>
        <taxon>Dikarya</taxon>
        <taxon>Ascomycota</taxon>
        <taxon>Pezizomycotina</taxon>
        <taxon>Sordariomycetes</taxon>
        <taxon>Sordariomycetidae</taxon>
        <taxon>Thyridiales</taxon>
        <taxon>Thyridiaceae</taxon>
        <taxon>Thyridium</taxon>
    </lineage>
</organism>
<dbReference type="GO" id="GO:0005351">
    <property type="term" value="F:carbohydrate:proton symporter activity"/>
    <property type="evidence" value="ECO:0007669"/>
    <property type="project" value="TreeGrafter"/>
</dbReference>
<comment type="subcellular location">
    <subcellularLocation>
        <location evidence="1">Membrane</location>
        <topology evidence="1">Multi-pass membrane protein</topology>
    </subcellularLocation>
</comment>
<dbReference type="Gene3D" id="1.20.1250.20">
    <property type="entry name" value="MFS general substrate transporter like domains"/>
    <property type="match status" value="1"/>
</dbReference>
<evidence type="ECO:0000313" key="10">
    <source>
        <dbReference type="Proteomes" id="UP000319257"/>
    </source>
</evidence>
<proteinExistence type="inferred from homology"/>
<dbReference type="OrthoDB" id="6612291at2759"/>
<feature type="domain" description="Major facilitator superfamily (MFS) profile" evidence="8">
    <location>
        <begin position="23"/>
        <end position="467"/>
    </location>
</feature>
<dbReference type="PANTHER" id="PTHR48022">
    <property type="entry name" value="PLASTIDIC GLUCOSE TRANSPORTER 4"/>
    <property type="match status" value="1"/>
</dbReference>
<name>A0A507ATQ3_9PEZI</name>
<keyword evidence="4 7" id="KW-1133">Transmembrane helix</keyword>
<reference evidence="9 10" key="1">
    <citation type="submission" date="2019-06" db="EMBL/GenBank/DDBJ databases">
        <title>Draft genome sequence of the filamentous fungus Phialemoniopsis curvata isolated from diesel fuel.</title>
        <authorList>
            <person name="Varaljay V.A."/>
            <person name="Lyon W.J."/>
            <person name="Crouch A.L."/>
            <person name="Drake C.E."/>
            <person name="Hollomon J.M."/>
            <person name="Nadeau L.J."/>
            <person name="Nunn H.S."/>
            <person name="Stevenson B.S."/>
            <person name="Bojanowski C.L."/>
            <person name="Crookes-Goodson W.J."/>
        </authorList>
    </citation>
    <scope>NUCLEOTIDE SEQUENCE [LARGE SCALE GENOMIC DNA]</scope>
    <source>
        <strain evidence="9 10">D216</strain>
    </source>
</reference>
<keyword evidence="3 7" id="KW-0812">Transmembrane</keyword>
<evidence type="ECO:0000256" key="7">
    <source>
        <dbReference type="SAM" id="Phobius"/>
    </source>
</evidence>
<feature type="transmembrane region" description="Helical" evidence="7">
    <location>
        <begin position="311"/>
        <end position="330"/>
    </location>
</feature>
<feature type="transmembrane region" description="Helical" evidence="7">
    <location>
        <begin position="276"/>
        <end position="299"/>
    </location>
</feature>
<feature type="transmembrane region" description="Helical" evidence="7">
    <location>
        <begin position="186"/>
        <end position="207"/>
    </location>
</feature>
<dbReference type="InterPro" id="IPR005828">
    <property type="entry name" value="MFS_sugar_transport-like"/>
</dbReference>
<evidence type="ECO:0000256" key="2">
    <source>
        <dbReference type="ARBA" id="ARBA00010992"/>
    </source>
</evidence>
<evidence type="ECO:0000259" key="8">
    <source>
        <dbReference type="PROSITE" id="PS50850"/>
    </source>
</evidence>
<feature type="compositionally biased region" description="Polar residues" evidence="6">
    <location>
        <begin position="572"/>
        <end position="584"/>
    </location>
</feature>